<comment type="similarity">
    <text evidence="2">Belongs to the PA-phosphatase related phosphoesterase family.</text>
</comment>
<evidence type="ECO:0000313" key="9">
    <source>
        <dbReference type="Proteomes" id="UP001210925"/>
    </source>
</evidence>
<comment type="subcellular location">
    <subcellularLocation>
        <location evidence="1">Membrane</location>
        <topology evidence="1">Multi-pass membrane protein</topology>
    </subcellularLocation>
</comment>
<proteinExistence type="inferred from homology"/>
<evidence type="ECO:0000256" key="3">
    <source>
        <dbReference type="ARBA" id="ARBA00022692"/>
    </source>
</evidence>
<dbReference type="InterPro" id="IPR036938">
    <property type="entry name" value="PAP2/HPO_sf"/>
</dbReference>
<dbReference type="Gene3D" id="1.20.144.10">
    <property type="entry name" value="Phosphatidic acid phosphatase type 2/haloperoxidase"/>
    <property type="match status" value="1"/>
</dbReference>
<dbReference type="GO" id="GO:0008195">
    <property type="term" value="F:phosphatidate phosphatase activity"/>
    <property type="evidence" value="ECO:0007669"/>
    <property type="project" value="TreeGrafter"/>
</dbReference>
<feature type="transmembrane region" description="Helical" evidence="6">
    <location>
        <begin position="195"/>
        <end position="213"/>
    </location>
</feature>
<dbReference type="Pfam" id="PF01569">
    <property type="entry name" value="PAP2"/>
    <property type="match status" value="1"/>
</dbReference>
<evidence type="ECO:0000259" key="7">
    <source>
        <dbReference type="SMART" id="SM00014"/>
    </source>
</evidence>
<evidence type="ECO:0000256" key="1">
    <source>
        <dbReference type="ARBA" id="ARBA00004141"/>
    </source>
</evidence>
<sequence length="245" mass="27624">MSELENGTILIQDDIQNLSPKQKTLKSLIFSSTTLTSILFFGIYLICAFTEPYKRPFDPTDKSISHPHLPDIVKIYQVYIFVLILPIIAFSLTGQVLKVVEYYLIYLVGMTMNIASNEFIKIVAGRLRPDFLDRCKPQGDVCTGDPSLVLDGRKSFFSGHSSGSFYVYTFVMLYMFHEGTKLLGLLIKRRISTPFCLFAGVVLFFLPSYVAISRTEQYVHFPTDVLTGSLVGIGIASLVFFTMMK</sequence>
<dbReference type="GO" id="GO:0016020">
    <property type="term" value="C:membrane"/>
    <property type="evidence" value="ECO:0007669"/>
    <property type="project" value="UniProtKB-SubCell"/>
</dbReference>
<dbReference type="PANTHER" id="PTHR10165">
    <property type="entry name" value="LIPID PHOSPHATE PHOSPHATASE"/>
    <property type="match status" value="1"/>
</dbReference>
<keyword evidence="4 6" id="KW-1133">Transmembrane helix</keyword>
<dbReference type="GO" id="GO:0046839">
    <property type="term" value="P:phospholipid dephosphorylation"/>
    <property type="evidence" value="ECO:0007669"/>
    <property type="project" value="TreeGrafter"/>
</dbReference>
<dbReference type="Proteomes" id="UP001210925">
    <property type="component" value="Unassembled WGS sequence"/>
</dbReference>
<feature type="transmembrane region" description="Helical" evidence="6">
    <location>
        <begin position="225"/>
        <end position="244"/>
    </location>
</feature>
<keyword evidence="3 6" id="KW-0812">Transmembrane</keyword>
<comment type="caution">
    <text evidence="8">The sequence shown here is derived from an EMBL/GenBank/DDBJ whole genome shotgun (WGS) entry which is preliminary data.</text>
</comment>
<dbReference type="GO" id="GO:0006644">
    <property type="term" value="P:phospholipid metabolic process"/>
    <property type="evidence" value="ECO:0007669"/>
    <property type="project" value="InterPro"/>
</dbReference>
<dbReference type="SMART" id="SM00014">
    <property type="entry name" value="acidPPc"/>
    <property type="match status" value="1"/>
</dbReference>
<organism evidence="8 9">
    <name type="scientific">Boothiomyces macroporosus</name>
    <dbReference type="NCBI Taxonomy" id="261099"/>
    <lineage>
        <taxon>Eukaryota</taxon>
        <taxon>Fungi</taxon>
        <taxon>Fungi incertae sedis</taxon>
        <taxon>Chytridiomycota</taxon>
        <taxon>Chytridiomycota incertae sedis</taxon>
        <taxon>Chytridiomycetes</taxon>
        <taxon>Rhizophydiales</taxon>
        <taxon>Terramycetaceae</taxon>
        <taxon>Boothiomyces</taxon>
    </lineage>
</organism>
<evidence type="ECO:0000256" key="2">
    <source>
        <dbReference type="ARBA" id="ARBA00008816"/>
    </source>
</evidence>
<dbReference type="InterPro" id="IPR043216">
    <property type="entry name" value="PAP-like"/>
</dbReference>
<reference evidence="8" key="1">
    <citation type="submission" date="2020-05" db="EMBL/GenBank/DDBJ databases">
        <title>Phylogenomic resolution of chytrid fungi.</title>
        <authorList>
            <person name="Stajich J.E."/>
            <person name="Amses K."/>
            <person name="Simmons R."/>
            <person name="Seto K."/>
            <person name="Myers J."/>
            <person name="Bonds A."/>
            <person name="Quandt C.A."/>
            <person name="Barry K."/>
            <person name="Liu P."/>
            <person name="Grigoriev I."/>
            <person name="Longcore J.E."/>
            <person name="James T.Y."/>
        </authorList>
    </citation>
    <scope>NUCLEOTIDE SEQUENCE</scope>
    <source>
        <strain evidence="8">PLAUS21</strain>
    </source>
</reference>
<dbReference type="SUPFAM" id="SSF48317">
    <property type="entry name" value="Acid phosphatase/Vanadium-dependent haloperoxidase"/>
    <property type="match status" value="1"/>
</dbReference>
<dbReference type="EMBL" id="JADGKB010000011">
    <property type="protein sequence ID" value="KAJ3260438.1"/>
    <property type="molecule type" value="Genomic_DNA"/>
</dbReference>
<evidence type="ECO:0000256" key="4">
    <source>
        <dbReference type="ARBA" id="ARBA00022989"/>
    </source>
</evidence>
<evidence type="ECO:0000256" key="6">
    <source>
        <dbReference type="SAM" id="Phobius"/>
    </source>
</evidence>
<keyword evidence="9" id="KW-1185">Reference proteome</keyword>
<evidence type="ECO:0000256" key="5">
    <source>
        <dbReference type="ARBA" id="ARBA00023136"/>
    </source>
</evidence>
<feature type="transmembrane region" description="Helical" evidence="6">
    <location>
        <begin position="28"/>
        <end position="47"/>
    </location>
</feature>
<feature type="domain" description="Phosphatidic acid phosphatase type 2/haloperoxidase" evidence="7">
    <location>
        <begin position="103"/>
        <end position="240"/>
    </location>
</feature>
<name>A0AAD5UMI5_9FUNG</name>
<feature type="transmembrane region" description="Helical" evidence="6">
    <location>
        <begin position="78"/>
        <end position="97"/>
    </location>
</feature>
<dbReference type="AlphaFoldDB" id="A0AAD5UMI5"/>
<gene>
    <name evidence="8" type="ORF">HK103_000580</name>
</gene>
<dbReference type="InterPro" id="IPR000326">
    <property type="entry name" value="PAP2/HPO"/>
</dbReference>
<evidence type="ECO:0000313" key="8">
    <source>
        <dbReference type="EMBL" id="KAJ3260438.1"/>
    </source>
</evidence>
<feature type="transmembrane region" description="Helical" evidence="6">
    <location>
        <begin position="103"/>
        <end position="124"/>
    </location>
</feature>
<protein>
    <recommendedName>
        <fullName evidence="7">Phosphatidic acid phosphatase type 2/haloperoxidase domain-containing protein</fullName>
    </recommendedName>
</protein>
<accession>A0AAD5UMI5</accession>
<dbReference type="PANTHER" id="PTHR10165:SF35">
    <property type="entry name" value="RE23632P"/>
    <property type="match status" value="1"/>
</dbReference>
<keyword evidence="5 6" id="KW-0472">Membrane</keyword>